<dbReference type="InterPro" id="IPR002884">
    <property type="entry name" value="P_dom"/>
</dbReference>
<evidence type="ECO:0000256" key="1">
    <source>
        <dbReference type="ARBA" id="ARBA00022670"/>
    </source>
</evidence>
<dbReference type="EMBL" id="CP022272">
    <property type="protein sequence ID" value="ASJ96566.1"/>
    <property type="molecule type" value="Genomic_DNA"/>
</dbReference>
<feature type="region of interest" description="Disordered" evidence="3">
    <location>
        <begin position="330"/>
        <end position="349"/>
    </location>
</feature>
<evidence type="ECO:0000259" key="4">
    <source>
        <dbReference type="PROSITE" id="PS51829"/>
    </source>
</evidence>
<evidence type="ECO:0000256" key="2">
    <source>
        <dbReference type="ARBA" id="ARBA00022801"/>
    </source>
</evidence>
<dbReference type="GO" id="GO:0006508">
    <property type="term" value="P:proteolysis"/>
    <property type="evidence" value="ECO:0007669"/>
    <property type="project" value="UniProtKB-KW"/>
</dbReference>
<gene>
    <name evidence="5" type="ORF">CFF01_08170</name>
</gene>
<protein>
    <recommendedName>
        <fullName evidence="4">P/Homo B domain-containing protein</fullName>
    </recommendedName>
</protein>
<dbReference type="PROSITE" id="PS51829">
    <property type="entry name" value="P_HOMO_B"/>
    <property type="match status" value="1"/>
</dbReference>
<evidence type="ECO:0000313" key="6">
    <source>
        <dbReference type="Proteomes" id="UP000198233"/>
    </source>
</evidence>
<evidence type="ECO:0000313" key="5">
    <source>
        <dbReference type="EMBL" id="ASJ96566.1"/>
    </source>
</evidence>
<dbReference type="Pfam" id="PF01483">
    <property type="entry name" value="P_proprotein"/>
    <property type="match status" value="1"/>
</dbReference>
<dbReference type="InterPro" id="IPR008979">
    <property type="entry name" value="Galactose-bd-like_sf"/>
</dbReference>
<organism evidence="5 6">
    <name type="scientific">Shewanella marisflavi</name>
    <dbReference type="NCBI Taxonomy" id="260364"/>
    <lineage>
        <taxon>Bacteria</taxon>
        <taxon>Pseudomonadati</taxon>
        <taxon>Pseudomonadota</taxon>
        <taxon>Gammaproteobacteria</taxon>
        <taxon>Alteromonadales</taxon>
        <taxon>Shewanellaceae</taxon>
        <taxon>Shewanella</taxon>
    </lineage>
</organism>
<sequence length="349" mass="38361">MTQAKRQFEAKEVKKYLVSLLLLTLQTPPTQGGNEFQNYQERFADPLVNMIEEDSALLDHFNAERSSSIALEDLKPSLTHPDIEPATPSNSQATTRFTKEQTRFGTDQPTFLIPTSTNTQRRPAGESAIYRFSTKATKGWQGNICLSLASSLPGATLSKTSILPGEPFSLTVPTHKGMQWGKYIFTVTASADNGAMVEQQSANLELLPSDLQYLRGSNGNWLPITDNSPDGVQSIIYISEQRLAFGVKVLAKIAHPWRADLQLTLTSPSGTVHKLVNNGDAFVSQQYQNNYTEAFSHEPTQGNWTLTIVDLAAGDTGTLQGWHLKIDSYSPSASEQANAKPDTLLNMPK</sequence>
<keyword evidence="1" id="KW-0645">Protease</keyword>
<dbReference type="AlphaFoldDB" id="A0AAC9TYT8"/>
<name>A0AAC9TYT8_9GAMM</name>
<proteinExistence type="predicted"/>
<dbReference type="Gene3D" id="2.60.120.260">
    <property type="entry name" value="Galactose-binding domain-like"/>
    <property type="match status" value="1"/>
</dbReference>
<keyword evidence="2" id="KW-0378">Hydrolase</keyword>
<dbReference type="KEGG" id="smav:CFF01_08170"/>
<dbReference type="Proteomes" id="UP000198233">
    <property type="component" value="Chromosome"/>
</dbReference>
<dbReference type="RefSeq" id="WP_088904466.1">
    <property type="nucleotide sequence ID" value="NZ_CP022272.1"/>
</dbReference>
<reference evidence="5 6" key="1">
    <citation type="submission" date="2017-06" db="EMBL/GenBank/DDBJ databases">
        <title>Complete genome sequence of Shewanella marisflavi EP1 associated with anaerobic 2,4-dinitrotoluene reduction and salt tolerance.</title>
        <authorList>
            <person name="Huang J."/>
        </authorList>
    </citation>
    <scope>NUCLEOTIDE SEQUENCE [LARGE SCALE GENOMIC DNA]</scope>
    <source>
        <strain evidence="5 6">EP1</strain>
    </source>
</reference>
<dbReference type="GO" id="GO:0004252">
    <property type="term" value="F:serine-type endopeptidase activity"/>
    <property type="evidence" value="ECO:0007669"/>
    <property type="project" value="InterPro"/>
</dbReference>
<evidence type="ECO:0000256" key="3">
    <source>
        <dbReference type="SAM" id="MobiDB-lite"/>
    </source>
</evidence>
<feature type="domain" description="P/Homo B" evidence="4">
    <location>
        <begin position="206"/>
        <end position="334"/>
    </location>
</feature>
<dbReference type="SUPFAM" id="SSF49785">
    <property type="entry name" value="Galactose-binding domain-like"/>
    <property type="match status" value="1"/>
</dbReference>
<accession>A0AAC9TYT8</accession>